<protein>
    <submittedName>
        <fullName evidence="1">Uncharacterized protein</fullName>
    </submittedName>
</protein>
<organism evidence="1 2">
    <name type="scientific">Actinocatenispora comari</name>
    <dbReference type="NCBI Taxonomy" id="2807577"/>
    <lineage>
        <taxon>Bacteria</taxon>
        <taxon>Bacillati</taxon>
        <taxon>Actinomycetota</taxon>
        <taxon>Actinomycetes</taxon>
        <taxon>Micromonosporales</taxon>
        <taxon>Micromonosporaceae</taxon>
        <taxon>Actinocatenispora</taxon>
    </lineage>
</organism>
<dbReference type="AlphaFoldDB" id="A0A8J4EKJ8"/>
<evidence type="ECO:0000313" key="2">
    <source>
        <dbReference type="Proteomes" id="UP000614996"/>
    </source>
</evidence>
<name>A0A8J4EKJ8_9ACTN</name>
<evidence type="ECO:0000313" key="1">
    <source>
        <dbReference type="EMBL" id="GIL26948.1"/>
    </source>
</evidence>
<comment type="caution">
    <text evidence="1">The sequence shown here is derived from an EMBL/GenBank/DDBJ whole genome shotgun (WGS) entry which is preliminary data.</text>
</comment>
<accession>A0A8J4EKJ8</accession>
<keyword evidence="2" id="KW-1185">Reference proteome</keyword>
<dbReference type="Proteomes" id="UP000614996">
    <property type="component" value="Unassembled WGS sequence"/>
</dbReference>
<reference evidence="2" key="1">
    <citation type="journal article" date="2021" name="Int. J. Syst. Evol. Microbiol.">
        <title>Actinocatenispora comari sp. nov., an endophytic actinomycete isolated from aerial parts of Comarum salesowianum.</title>
        <authorList>
            <person name="Oyunbileg N."/>
            <person name="Iizaka Y."/>
            <person name="Hamada M."/>
            <person name="Davaapurev B.O."/>
            <person name="Fukumoto A."/>
            <person name="Tsetseg B."/>
            <person name="Kato F."/>
            <person name="Tamura T."/>
            <person name="Batkhuu J."/>
            <person name="Anzai Y."/>
        </authorList>
    </citation>
    <scope>NUCLEOTIDE SEQUENCE [LARGE SCALE GENOMIC DNA]</scope>
    <source>
        <strain evidence="2">NUM-2625</strain>
    </source>
</reference>
<sequence length="172" mass="18925">MGAYADGVRGRLPRGGGWRVWCRRAPWRGCRTGRPLARLLDLLDLDIDPISVLCLLIALPLLVVMAAEQVLRLVLTPVAVLVRALFGLPWPVEIAYGRFGRRESSLVLVDGYATAARVRDAVAGRLASGAPLADPAFQQWLSEVGAMFLPTRPRGTLRRLYRASRQLAGSRR</sequence>
<dbReference type="EMBL" id="BOPO01000033">
    <property type="protein sequence ID" value="GIL26948.1"/>
    <property type="molecule type" value="Genomic_DNA"/>
</dbReference>
<proteinExistence type="predicted"/>
<gene>
    <name evidence="1" type="ORF">NUM_22020</name>
</gene>